<comment type="caution">
    <text evidence="2">The sequence shown here is derived from an EMBL/GenBank/DDBJ whole genome shotgun (WGS) entry which is preliminary data.</text>
</comment>
<dbReference type="PANTHER" id="PTHR10877">
    <property type="entry name" value="POLYCYSTIN FAMILY MEMBER"/>
    <property type="match status" value="1"/>
</dbReference>
<dbReference type="GO" id="GO:0050982">
    <property type="term" value="P:detection of mechanical stimulus"/>
    <property type="evidence" value="ECO:0007669"/>
    <property type="project" value="TreeGrafter"/>
</dbReference>
<feature type="transmembrane region" description="Helical" evidence="1">
    <location>
        <begin position="57"/>
        <end position="74"/>
    </location>
</feature>
<keyword evidence="1" id="KW-0472">Membrane</keyword>
<dbReference type="EMBL" id="JACDTQ010002243">
    <property type="protein sequence ID" value="KAF5919532.1"/>
    <property type="molecule type" value="Genomic_DNA"/>
</dbReference>
<dbReference type="GO" id="GO:0005262">
    <property type="term" value="F:calcium channel activity"/>
    <property type="evidence" value="ECO:0007669"/>
    <property type="project" value="TreeGrafter"/>
</dbReference>
<dbReference type="InterPro" id="IPR051223">
    <property type="entry name" value="Polycystin"/>
</dbReference>
<evidence type="ECO:0000313" key="3">
    <source>
        <dbReference type="Proteomes" id="UP000551758"/>
    </source>
</evidence>
<dbReference type="PANTHER" id="PTHR10877:SF136">
    <property type="entry name" value="POLYCYSTIN-1-LIKE PROTEIN 3"/>
    <property type="match status" value="1"/>
</dbReference>
<gene>
    <name evidence="2" type="ORF">HPG69_000131</name>
</gene>
<organism evidence="2 3">
    <name type="scientific">Diceros bicornis minor</name>
    <name type="common">South-central black rhinoceros</name>
    <dbReference type="NCBI Taxonomy" id="77932"/>
    <lineage>
        <taxon>Eukaryota</taxon>
        <taxon>Metazoa</taxon>
        <taxon>Chordata</taxon>
        <taxon>Craniata</taxon>
        <taxon>Vertebrata</taxon>
        <taxon>Euteleostomi</taxon>
        <taxon>Mammalia</taxon>
        <taxon>Eutheria</taxon>
        <taxon>Laurasiatheria</taxon>
        <taxon>Perissodactyla</taxon>
        <taxon>Rhinocerotidae</taxon>
        <taxon>Diceros</taxon>
    </lineage>
</organism>
<evidence type="ECO:0000313" key="2">
    <source>
        <dbReference type="EMBL" id="KAF5919532.1"/>
    </source>
</evidence>
<dbReference type="Proteomes" id="UP000551758">
    <property type="component" value="Unassembled WGS sequence"/>
</dbReference>
<protein>
    <submittedName>
        <fullName evidence="2">Uncharacterized protein</fullName>
    </submittedName>
</protein>
<dbReference type="AlphaFoldDB" id="A0A7J7EUM8"/>
<keyword evidence="3" id="KW-1185">Reference proteome</keyword>
<keyword evidence="1" id="KW-0812">Transmembrane</keyword>
<accession>A0A7J7EUM8</accession>
<proteinExistence type="predicted"/>
<keyword evidence="1" id="KW-1133">Transmembrane helix</keyword>
<evidence type="ECO:0000256" key="1">
    <source>
        <dbReference type="SAM" id="Phobius"/>
    </source>
</evidence>
<sequence length="137" mass="15747">MLFWPIFEFLTAKYSSSLPGSRDKNNPIYVAPAMNSPVKRPERTLKEKPLFKLTGDILVQIVFLILLMTTVYSAQNSNRFYLHQAIQKRFSHGFSEIKLLKHFYPWANRTLLPNLYGDYNGKNSPGAQPCKCGVQHP</sequence>
<dbReference type="GO" id="GO:0016020">
    <property type="term" value="C:membrane"/>
    <property type="evidence" value="ECO:0007669"/>
    <property type="project" value="TreeGrafter"/>
</dbReference>
<name>A0A7J7EUM8_DICBM</name>
<reference evidence="2 3" key="1">
    <citation type="journal article" date="2020" name="Mol. Biol. Evol.">
        <title>Interspecific Gene Flow and the Evolution of Specialization in Black and White Rhinoceros.</title>
        <authorList>
            <person name="Moodley Y."/>
            <person name="Westbury M.V."/>
            <person name="Russo I.M."/>
            <person name="Gopalakrishnan S."/>
            <person name="Rakotoarivelo A."/>
            <person name="Olsen R.A."/>
            <person name="Prost S."/>
            <person name="Tunstall T."/>
            <person name="Ryder O.A."/>
            <person name="Dalen L."/>
            <person name="Bruford M.W."/>
        </authorList>
    </citation>
    <scope>NUCLEOTIDE SEQUENCE [LARGE SCALE GENOMIC DNA]</scope>
    <source>
        <strain evidence="2">SBR-YM</strain>
        <tissue evidence="2">Skin</tissue>
    </source>
</reference>